<evidence type="ECO:0000256" key="2">
    <source>
        <dbReference type="SAM" id="Phobius"/>
    </source>
</evidence>
<name>A0A2K3NDQ3_TRIPR</name>
<feature type="region of interest" description="Disordered" evidence="1">
    <location>
        <begin position="123"/>
        <end position="149"/>
    </location>
</feature>
<sequence length="149" mass="16192">MHNNVVSPRSQDVVFKRVGFAIQKGVWAQLVAHLSSIQVDYVFDLPQYISPFSRSSASSPSDFYDFPHPDKNTHTPQWIIPAVIITLAVLVIVLVAIVVWKIGSAPTGATAADLQLVVMPPQQEEDLESGLSSSSSEEGAGFPAHIEPR</sequence>
<feature type="compositionally biased region" description="Low complexity" evidence="1">
    <location>
        <begin position="129"/>
        <end position="139"/>
    </location>
</feature>
<keyword evidence="2" id="KW-0812">Transmembrane</keyword>
<protein>
    <submittedName>
        <fullName evidence="3">ATPase family aaa domain-containing protein</fullName>
    </submittedName>
</protein>
<gene>
    <name evidence="3" type="ORF">L195_g024461</name>
</gene>
<keyword evidence="2" id="KW-0472">Membrane</keyword>
<reference evidence="3 4" key="1">
    <citation type="journal article" date="2014" name="Am. J. Bot.">
        <title>Genome assembly and annotation for red clover (Trifolium pratense; Fabaceae).</title>
        <authorList>
            <person name="Istvanek J."/>
            <person name="Jaros M."/>
            <person name="Krenek A."/>
            <person name="Repkova J."/>
        </authorList>
    </citation>
    <scope>NUCLEOTIDE SEQUENCE [LARGE SCALE GENOMIC DNA]</scope>
    <source>
        <strain evidence="4">cv. Tatra</strain>
        <tissue evidence="3">Young leaves</tissue>
    </source>
</reference>
<dbReference type="AlphaFoldDB" id="A0A2K3NDQ3"/>
<keyword evidence="2" id="KW-1133">Transmembrane helix</keyword>
<evidence type="ECO:0000313" key="3">
    <source>
        <dbReference type="EMBL" id="PNY01172.1"/>
    </source>
</evidence>
<feature type="transmembrane region" description="Helical" evidence="2">
    <location>
        <begin position="78"/>
        <end position="100"/>
    </location>
</feature>
<organism evidence="3 4">
    <name type="scientific">Trifolium pratense</name>
    <name type="common">Red clover</name>
    <dbReference type="NCBI Taxonomy" id="57577"/>
    <lineage>
        <taxon>Eukaryota</taxon>
        <taxon>Viridiplantae</taxon>
        <taxon>Streptophyta</taxon>
        <taxon>Embryophyta</taxon>
        <taxon>Tracheophyta</taxon>
        <taxon>Spermatophyta</taxon>
        <taxon>Magnoliopsida</taxon>
        <taxon>eudicotyledons</taxon>
        <taxon>Gunneridae</taxon>
        <taxon>Pentapetalae</taxon>
        <taxon>rosids</taxon>
        <taxon>fabids</taxon>
        <taxon>Fabales</taxon>
        <taxon>Fabaceae</taxon>
        <taxon>Papilionoideae</taxon>
        <taxon>50 kb inversion clade</taxon>
        <taxon>NPAAA clade</taxon>
        <taxon>Hologalegina</taxon>
        <taxon>IRL clade</taxon>
        <taxon>Trifolieae</taxon>
        <taxon>Trifolium</taxon>
    </lineage>
</organism>
<comment type="caution">
    <text evidence="3">The sequence shown here is derived from an EMBL/GenBank/DDBJ whole genome shotgun (WGS) entry which is preliminary data.</text>
</comment>
<dbReference type="EMBL" id="ASHM01019779">
    <property type="protein sequence ID" value="PNY01172.1"/>
    <property type="molecule type" value="Genomic_DNA"/>
</dbReference>
<evidence type="ECO:0000256" key="1">
    <source>
        <dbReference type="SAM" id="MobiDB-lite"/>
    </source>
</evidence>
<accession>A0A2K3NDQ3</accession>
<evidence type="ECO:0000313" key="4">
    <source>
        <dbReference type="Proteomes" id="UP000236291"/>
    </source>
</evidence>
<reference evidence="3 4" key="2">
    <citation type="journal article" date="2017" name="Front. Plant Sci.">
        <title>Gene Classification and Mining of Molecular Markers Useful in Red Clover (Trifolium pratense) Breeding.</title>
        <authorList>
            <person name="Istvanek J."/>
            <person name="Dluhosova J."/>
            <person name="Dluhos P."/>
            <person name="Patkova L."/>
            <person name="Nedelnik J."/>
            <person name="Repkova J."/>
        </authorList>
    </citation>
    <scope>NUCLEOTIDE SEQUENCE [LARGE SCALE GENOMIC DNA]</scope>
    <source>
        <strain evidence="4">cv. Tatra</strain>
        <tissue evidence="3">Young leaves</tissue>
    </source>
</reference>
<proteinExistence type="predicted"/>
<dbReference type="Proteomes" id="UP000236291">
    <property type="component" value="Unassembled WGS sequence"/>
</dbReference>